<dbReference type="InterPro" id="IPR036736">
    <property type="entry name" value="ACP-like_sf"/>
</dbReference>
<feature type="binding site" evidence="5">
    <location>
        <position position="489"/>
    </location>
    <ligand>
        <name>AMP</name>
        <dbReference type="ChEBI" id="CHEBI:456215"/>
    </ligand>
</feature>
<dbReference type="SUPFAM" id="SSF47336">
    <property type="entry name" value="ACP-like"/>
    <property type="match status" value="1"/>
</dbReference>
<dbReference type="InterPro" id="IPR020806">
    <property type="entry name" value="PKS_PP-bd"/>
</dbReference>
<evidence type="ECO:0000256" key="5">
    <source>
        <dbReference type="HAMAP-Rule" id="MF_02247"/>
    </source>
</evidence>
<feature type="binding site" evidence="5">
    <location>
        <begin position="501"/>
        <end position="504"/>
    </location>
    <ligand>
        <name>AMP</name>
        <dbReference type="ChEBI" id="CHEBI:456215"/>
    </ligand>
</feature>
<gene>
    <name evidence="5" type="primary">car</name>
    <name evidence="7" type="ORF">NDR86_06735</name>
</gene>
<dbReference type="Pfam" id="PF07993">
    <property type="entry name" value="NAD_binding_4"/>
    <property type="match status" value="1"/>
</dbReference>
<dbReference type="InterPro" id="IPR036291">
    <property type="entry name" value="NAD(P)-bd_dom_sf"/>
</dbReference>
<dbReference type="EC" id="1.2.1.-" evidence="5"/>
<dbReference type="SUPFAM" id="SSF51735">
    <property type="entry name" value="NAD(P)-binding Rossmann-fold domains"/>
    <property type="match status" value="1"/>
</dbReference>
<comment type="caution">
    <text evidence="7">The sequence shown here is derived from an EMBL/GenBank/DDBJ whole genome shotgun (WGS) entry which is preliminary data.</text>
</comment>
<feature type="binding site" evidence="5">
    <location>
        <position position="916"/>
    </location>
    <ligand>
        <name>NADP(+)</name>
        <dbReference type="ChEBI" id="CHEBI:58349"/>
    </ligand>
</feature>
<dbReference type="InterPro" id="IPR013120">
    <property type="entry name" value="FAR_NAD-bd"/>
</dbReference>
<dbReference type="NCBIfam" id="TIGR01746">
    <property type="entry name" value="Thioester-redct"/>
    <property type="match status" value="1"/>
</dbReference>
<evidence type="ECO:0000256" key="3">
    <source>
        <dbReference type="ARBA" id="ARBA00022741"/>
    </source>
</evidence>
<comment type="domain">
    <text evidence="5">The N-terminal domain likely catalyzes substrate activation by formation of an initial acyl-AMP intermediate, the central region contains the phosphopantetheine attachment site, and the C-terminal domain catalyzes the reduction by NADPH of the intermediate thioester formed from the attack of the phosphopantetheine thiol at the carbonyl carbon of acyl-AMP.</text>
</comment>
<comment type="similarity">
    <text evidence="5">Belongs to the ATP-dependent AMP-binding enzyme family. Carboxylic acid reductase subfamily.</text>
</comment>
<dbReference type="Pfam" id="PF00501">
    <property type="entry name" value="AMP-binding"/>
    <property type="match status" value="1"/>
</dbReference>
<dbReference type="GO" id="GO:0031177">
    <property type="term" value="F:phosphopantetheine binding"/>
    <property type="evidence" value="ECO:0007669"/>
    <property type="project" value="UniProtKB-UniRule"/>
</dbReference>
<evidence type="ECO:0000259" key="6">
    <source>
        <dbReference type="PROSITE" id="PS50075"/>
    </source>
</evidence>
<dbReference type="InterPro" id="IPR042099">
    <property type="entry name" value="ANL_N_sf"/>
</dbReference>
<proteinExistence type="inferred from homology"/>
<feature type="binding site" evidence="5">
    <location>
        <position position="389"/>
    </location>
    <ligand>
        <name>AMP</name>
        <dbReference type="ChEBI" id="CHEBI:456215"/>
    </ligand>
</feature>
<keyword evidence="3 5" id="KW-0547">Nucleotide-binding</keyword>
<reference evidence="7" key="1">
    <citation type="submission" date="2022-06" db="EMBL/GenBank/DDBJ databases">
        <title>Novel species in genus nocardia.</title>
        <authorList>
            <person name="Li F."/>
        </authorList>
    </citation>
    <scope>NUCLEOTIDE SEQUENCE</scope>
    <source>
        <strain evidence="7">CDC141</strain>
    </source>
</reference>
<sequence length="1168" mass="127566">MSAENEEWSTELRQRVADLVARDEQVRAALPSAEIDAALRRPDMRLAQIVATVVHGYADRPALGRRAIEFVTDETGRRRMRLLAEFETITYRELGERIGALAAAWHHDAERPRRAGDFVAILGFASVDYTTVDLGCAVLGLVSVPLQAGAASAQLAAIVAETEPRVLATNVEQLERAAELVHGAGSVESLVVFDYHAEDDDHRAAVASVRDRLAGGGVRVEILDEVLARGRQAPAVSPRTDGNVDELALLIYTSGSTGTPKGAMYPERLVARMWHAGDRVAVPSIVLNYLPMSHIAGRNSLMSALGQGGTVYFAARSDMSTLFDDIALARPTVQFLVPRVCDMVFQRFQHEVDRRLVDGGDQSAVEEQVRIELRQQVFGGRLLTVTVGSAPLSAEMRAFVESVLGMSVVDGYGATETGVDILVDNRIQRPPVIDYKLVDVPELGYYGTDTPFPRGELLVKTETLIPGYYRRPELNETIFDDDGFYRTGDVMAQIGPDRLAYVDRRNNVLKLSQGEYVAVSKLEAIYATSLLIRQIYVYGSGERAYLLAVIVPTTDALAAYPDTAELKAAIGASLRQVAKDAELSSYEIPRDFLIETEPFSTADGLLSGIGKLLRPKLKQRYGERLERLYDELARQEVAELRRLRGGDAADQPALAGVCRAVRAVLGSATTDVDPDAHFTDLGGDSLSALSLSNLLSEMFGVEVDVGVIVSAANSLRQVADYIETQRRSGLRRPTATSVHGTGTRIRTADLTLDRFLDAATLSAASTVPPAPQPVRTVLLTGANGYLGRFLCLEWLQRLHEAGGTVICLVRGSTAAAARARLDDAFDSGDPDLLRHFRTLAEGTLEVLPGDIGDPNLGLAERDWRRLADAVDVIVHAAALVNHVLPYGQLFGPNVVGTAEIIRLALTGRRKPLTYLSSVAVTTQIDLAKFTEDGDIRRMSAERSIDDSYANGYGNSKWAGEVLLRQAHDLCGLPVTVFRSDMILAHTRYAGQLNIADMFTRLLLSLLTTGLAPRSFYRLDATGHRQRAHYEGLPVDFTAAAVTTLAKPTGFDTFDVLNPHDDGISLDTFVDWLIEAGHPIDRVDDYSEWLSRFEAALRALPEPQRQQSVLPLLQAYRHPADPIRGALLPAKKFQSAVQSAALGPTRDIPDLTPQLIEKYVSDLKLRKLL</sequence>
<evidence type="ECO:0000313" key="8">
    <source>
        <dbReference type="Proteomes" id="UP001139157"/>
    </source>
</evidence>
<accession>A0A9X2E3D3</accession>
<dbReference type="Gene3D" id="3.40.50.720">
    <property type="entry name" value="NAD(P)-binding Rossmann-like Domain"/>
    <property type="match status" value="1"/>
</dbReference>
<dbReference type="InterPro" id="IPR046407">
    <property type="entry name" value="CAR"/>
</dbReference>
<feature type="binding site" evidence="5">
    <location>
        <position position="952"/>
    </location>
    <ligand>
        <name>NADP(+)</name>
        <dbReference type="ChEBI" id="CHEBI:58349"/>
    </ligand>
</feature>
<dbReference type="InterPro" id="IPR000873">
    <property type="entry name" value="AMP-dep_synth/lig_dom"/>
</dbReference>
<dbReference type="SMART" id="SM00823">
    <property type="entry name" value="PKS_PP"/>
    <property type="match status" value="1"/>
</dbReference>
<dbReference type="Proteomes" id="UP001139157">
    <property type="component" value="Unassembled WGS sequence"/>
</dbReference>
<dbReference type="PROSITE" id="PS50075">
    <property type="entry name" value="CARRIER"/>
    <property type="match status" value="1"/>
</dbReference>
<dbReference type="CDD" id="cd17632">
    <property type="entry name" value="AFD_CAR-like"/>
    <property type="match status" value="1"/>
</dbReference>
<keyword evidence="8" id="KW-1185">Reference proteome</keyword>
<dbReference type="AlphaFoldDB" id="A0A9X2E3D3"/>
<feature type="domain" description="Carrier" evidence="6">
    <location>
        <begin position="648"/>
        <end position="726"/>
    </location>
</feature>
<keyword evidence="2 5" id="KW-0597">Phosphoprotein</keyword>
<protein>
    <recommendedName>
        <fullName evidence="5">Carboxylic acid reductase</fullName>
        <shortName evidence="5">CAR</shortName>
        <ecNumber evidence="5">1.2.1.-</ecNumber>
    </recommendedName>
    <alternativeName>
        <fullName evidence="5">ATP/NADPH-dependent carboxylic acid reductase</fullName>
    </alternativeName>
</protein>
<feature type="binding site" evidence="5">
    <location>
        <position position="810"/>
    </location>
    <ligand>
        <name>NADP(+)</name>
        <dbReference type="ChEBI" id="CHEBI:58349"/>
    </ligand>
</feature>
<dbReference type="PANTHER" id="PTHR43272:SF33">
    <property type="entry name" value="AMP-BINDING DOMAIN-CONTAINING PROTEIN-RELATED"/>
    <property type="match status" value="1"/>
</dbReference>
<name>A0A9X2E3D3_9NOCA</name>
<dbReference type="Gene3D" id="3.40.50.12780">
    <property type="entry name" value="N-terminal domain of ligase-like"/>
    <property type="match status" value="1"/>
</dbReference>
<dbReference type="EMBL" id="JAMRXG010000002">
    <property type="protein sequence ID" value="MCM6773164.1"/>
    <property type="molecule type" value="Genomic_DNA"/>
</dbReference>
<feature type="binding site" evidence="5">
    <location>
        <position position="510"/>
    </location>
    <ligand>
        <name>AMP</name>
        <dbReference type="ChEBI" id="CHEBI:456215"/>
    </ligand>
</feature>
<feature type="binding site" evidence="5">
    <location>
        <position position="294"/>
    </location>
    <ligand>
        <name>AMP</name>
        <dbReference type="ChEBI" id="CHEBI:456215"/>
    </ligand>
</feature>
<feature type="binding site" evidence="5">
    <location>
        <position position="956"/>
    </location>
    <ligand>
        <name>NADP(+)</name>
        <dbReference type="ChEBI" id="CHEBI:58349"/>
    </ligand>
</feature>
<keyword evidence="5" id="KW-0521">NADP</keyword>
<dbReference type="GO" id="GO:0016620">
    <property type="term" value="F:oxidoreductase activity, acting on the aldehyde or oxo group of donors, NAD or NADP as acceptor"/>
    <property type="evidence" value="ECO:0007669"/>
    <property type="project" value="UniProtKB-UniRule"/>
</dbReference>
<dbReference type="HAMAP" id="MF_02247">
    <property type="entry name" value="Carbox_acid_reduct"/>
    <property type="match status" value="1"/>
</dbReference>
<dbReference type="SUPFAM" id="SSF56801">
    <property type="entry name" value="Acetyl-CoA synthetase-like"/>
    <property type="match status" value="1"/>
</dbReference>
<feature type="binding site" evidence="5">
    <location>
        <position position="979"/>
    </location>
    <ligand>
        <name>NADP(+)</name>
        <dbReference type="ChEBI" id="CHEBI:58349"/>
    </ligand>
</feature>
<dbReference type="GO" id="GO:0016020">
    <property type="term" value="C:membrane"/>
    <property type="evidence" value="ECO:0007669"/>
    <property type="project" value="TreeGrafter"/>
</dbReference>
<comment type="cofactor">
    <cofactor evidence="5">
        <name>pantetheine 4'-phosphate</name>
        <dbReference type="ChEBI" id="CHEBI:47942"/>
    </cofactor>
    <text evidence="5">Binds 1 phosphopantetheine covalently.</text>
</comment>
<dbReference type="PROSITE" id="PS00455">
    <property type="entry name" value="AMP_BINDING"/>
    <property type="match status" value="1"/>
</dbReference>
<comment type="caution">
    <text evidence="5">Lacks conserved residue(s) required for the propagation of feature annotation.</text>
</comment>
<comment type="function">
    <text evidence="5">Catalyzes the ATP- and NADPH-dependent reduction of carboxylic acids to the corresponding aldehydes.</text>
</comment>
<keyword evidence="5" id="KW-0560">Oxidoreductase</keyword>
<keyword evidence="1 5" id="KW-0596">Phosphopantetheine</keyword>
<evidence type="ECO:0000313" key="7">
    <source>
        <dbReference type="EMBL" id="MCM6773164.1"/>
    </source>
</evidence>
<dbReference type="InterPro" id="IPR010080">
    <property type="entry name" value="Thioester_reductase-like_dom"/>
</dbReference>
<keyword evidence="4 5" id="KW-0067">ATP-binding</keyword>
<dbReference type="GO" id="GO:0004467">
    <property type="term" value="F:long-chain fatty acid-CoA ligase activity"/>
    <property type="evidence" value="ECO:0007669"/>
    <property type="project" value="TreeGrafter"/>
</dbReference>
<feature type="binding site" evidence="5">
    <location>
        <position position="415"/>
    </location>
    <ligand>
        <name>AMP</name>
        <dbReference type="ChEBI" id="CHEBI:456215"/>
    </ligand>
</feature>
<evidence type="ECO:0000256" key="2">
    <source>
        <dbReference type="ARBA" id="ARBA00022553"/>
    </source>
</evidence>
<feature type="binding site" evidence="5">
    <location>
        <begin position="410"/>
        <end position="411"/>
    </location>
    <ligand>
        <name>AMP</name>
        <dbReference type="ChEBI" id="CHEBI:456215"/>
    </ligand>
</feature>
<feature type="binding site" evidence="5">
    <location>
        <position position="611"/>
    </location>
    <ligand>
        <name>AMP</name>
        <dbReference type="ChEBI" id="CHEBI:456215"/>
    </ligand>
</feature>
<dbReference type="GO" id="GO:0005524">
    <property type="term" value="F:ATP binding"/>
    <property type="evidence" value="ECO:0007669"/>
    <property type="project" value="UniProtKB-UniRule"/>
</dbReference>
<dbReference type="PANTHER" id="PTHR43272">
    <property type="entry name" value="LONG-CHAIN-FATTY-ACID--COA LIGASE"/>
    <property type="match status" value="1"/>
</dbReference>
<evidence type="ECO:0000256" key="4">
    <source>
        <dbReference type="ARBA" id="ARBA00022840"/>
    </source>
</evidence>
<dbReference type="Pfam" id="PF00550">
    <property type="entry name" value="PP-binding"/>
    <property type="match status" value="1"/>
</dbReference>
<dbReference type="Gene3D" id="1.10.1200.10">
    <property type="entry name" value="ACP-like"/>
    <property type="match status" value="1"/>
</dbReference>
<dbReference type="NCBIfam" id="NF041592">
    <property type="entry name" value="carboxyl_red"/>
    <property type="match status" value="1"/>
</dbReference>
<dbReference type="GO" id="GO:0050661">
    <property type="term" value="F:NADP binding"/>
    <property type="evidence" value="ECO:0007669"/>
    <property type="project" value="UniProtKB-UniRule"/>
</dbReference>
<dbReference type="InterPro" id="IPR020845">
    <property type="entry name" value="AMP-binding_CS"/>
</dbReference>
<organism evidence="7 8">
    <name type="scientific">Nocardia pulmonis</name>
    <dbReference type="NCBI Taxonomy" id="2951408"/>
    <lineage>
        <taxon>Bacteria</taxon>
        <taxon>Bacillati</taxon>
        <taxon>Actinomycetota</taxon>
        <taxon>Actinomycetes</taxon>
        <taxon>Mycobacteriales</taxon>
        <taxon>Nocardiaceae</taxon>
        <taxon>Nocardia</taxon>
    </lineage>
</organism>
<feature type="binding site" evidence="5">
    <location>
        <begin position="783"/>
        <end position="786"/>
    </location>
    <ligand>
        <name>NADP(+)</name>
        <dbReference type="ChEBI" id="CHEBI:58349"/>
    </ligand>
</feature>
<comment type="catalytic activity">
    <reaction evidence="5">
        <text>a carboxylate + ATP + NADPH + H(+) = an aldehyde + AMP + diphosphate + NADP(+)</text>
        <dbReference type="Rhea" id="RHEA:50916"/>
        <dbReference type="ChEBI" id="CHEBI:15378"/>
        <dbReference type="ChEBI" id="CHEBI:17478"/>
        <dbReference type="ChEBI" id="CHEBI:29067"/>
        <dbReference type="ChEBI" id="CHEBI:30616"/>
        <dbReference type="ChEBI" id="CHEBI:33019"/>
        <dbReference type="ChEBI" id="CHEBI:57783"/>
        <dbReference type="ChEBI" id="CHEBI:58349"/>
        <dbReference type="ChEBI" id="CHEBI:456215"/>
    </reaction>
</comment>
<dbReference type="InterPro" id="IPR009081">
    <property type="entry name" value="PP-bd_ACP"/>
</dbReference>
<feature type="binding site" evidence="5">
    <location>
        <position position="820"/>
    </location>
    <ligand>
        <name>NADP(+)</name>
        <dbReference type="ChEBI" id="CHEBI:58349"/>
    </ligand>
</feature>
<evidence type="ECO:0000256" key="1">
    <source>
        <dbReference type="ARBA" id="ARBA00022450"/>
    </source>
</evidence>
<feature type="modified residue" description="O-(pantetheine 4'-phosphoryl)serine" evidence="5">
    <location>
        <position position="685"/>
    </location>
</feature>
<dbReference type="RefSeq" id="WP_251910144.1">
    <property type="nucleotide sequence ID" value="NZ_JAMRXG010000002.1"/>
</dbReference>